<evidence type="ECO:0000256" key="6">
    <source>
        <dbReference type="HAMAP-Rule" id="MF_00978"/>
    </source>
</evidence>
<dbReference type="GO" id="GO:0016874">
    <property type="term" value="F:ligase activity"/>
    <property type="evidence" value="ECO:0007669"/>
    <property type="project" value="UniProtKB-KW"/>
</dbReference>
<dbReference type="InterPro" id="IPR045864">
    <property type="entry name" value="aa-tRNA-synth_II/BPL/LPL"/>
</dbReference>
<evidence type="ECO:0000256" key="4">
    <source>
        <dbReference type="ARBA" id="ARBA00023267"/>
    </source>
</evidence>
<dbReference type="HAMAP" id="MF_00978">
    <property type="entry name" value="Bifunct_BirA"/>
    <property type="match status" value="1"/>
</dbReference>
<dbReference type="InterPro" id="IPR004143">
    <property type="entry name" value="BPL_LPL_catalytic"/>
</dbReference>
<dbReference type="PROSITE" id="PS51733">
    <property type="entry name" value="BPL_LPL_CATALYTIC"/>
    <property type="match status" value="1"/>
</dbReference>
<keyword evidence="4 6" id="KW-0092">Biotin</keyword>
<evidence type="ECO:0000259" key="7">
    <source>
        <dbReference type="PROSITE" id="PS51733"/>
    </source>
</evidence>
<dbReference type="InterPro" id="IPR030855">
    <property type="entry name" value="Bifunct_BirA"/>
</dbReference>
<sequence>MQHLEASSAGRVLQRLCDGEYHSGEELGAGLGVTRAAVCRAVQRLREYGLAVEACSGRGYRLPGGYEPLHLAGLEAAWRQAGGEAGAQLRTLFRPASTSDEALRGPPEPTAAYFAEAQSGGRGRFARAWASPLGGLYLSVAYRFARLIEPPAPLAVAVALALARTLRELDAPVSVKWPNDLLLEGGKLGGILTELRGEPQGPCRVVIGVGVNLAAPPGGAEVGDQRAAALPGACYRGRRTALAGRMAAAVAVTARAFEAEGLAGLIEDWPRYDALGGRQVTLSAPGRVLVGRACGIDPQGRLIIEHSGGRERVSSGEVQVRAQP</sequence>
<dbReference type="InterPro" id="IPR036390">
    <property type="entry name" value="WH_DNA-bd_sf"/>
</dbReference>
<dbReference type="PANTHER" id="PTHR12835">
    <property type="entry name" value="BIOTIN PROTEIN LIGASE"/>
    <property type="match status" value="1"/>
</dbReference>
<dbReference type="EC" id="6.3.4.15" evidence="6"/>
<evidence type="ECO:0000256" key="1">
    <source>
        <dbReference type="ARBA" id="ARBA00022598"/>
    </source>
</evidence>
<protein>
    <recommendedName>
        <fullName evidence="6">Bifunctional ligase/repressor BirA</fullName>
    </recommendedName>
    <alternativeName>
        <fullName evidence="6">Biotin operon repressor</fullName>
    </alternativeName>
    <alternativeName>
        <fullName evidence="6">Biotin--[acetyl-CoA-carboxylase] ligase</fullName>
        <ecNumber evidence="6">6.3.4.15</ecNumber>
    </alternativeName>
    <alternativeName>
        <fullName evidence="6">Biotin--protein ligase</fullName>
    </alternativeName>
    <alternativeName>
        <fullName evidence="6">Biotin-[acetyl-CoA carboxylase] synthetase</fullName>
    </alternativeName>
</protein>
<keyword evidence="3 6" id="KW-0067">ATP-binding</keyword>
<organism evidence="8 9">
    <name type="scientific">Halorhodospira neutriphila</name>
    <dbReference type="NCBI Taxonomy" id="168379"/>
    <lineage>
        <taxon>Bacteria</taxon>
        <taxon>Pseudomonadati</taxon>
        <taxon>Pseudomonadota</taxon>
        <taxon>Gammaproteobacteria</taxon>
        <taxon>Chromatiales</taxon>
        <taxon>Ectothiorhodospiraceae</taxon>
        <taxon>Halorhodospira</taxon>
    </lineage>
</organism>
<dbReference type="SUPFAM" id="SSF46785">
    <property type="entry name" value="Winged helix' DNA-binding domain"/>
    <property type="match status" value="1"/>
</dbReference>
<comment type="caution">
    <text evidence="6">Lacks conserved residue(s) required for the propagation of feature annotation.</text>
</comment>
<proteinExistence type="inferred from homology"/>
<feature type="DNA-binding region" description="H-T-H motif" evidence="6">
    <location>
        <begin position="24"/>
        <end position="43"/>
    </location>
</feature>
<comment type="caution">
    <text evidence="8">The sequence shown here is derived from an EMBL/GenBank/DDBJ whole genome shotgun (WGS) entry which is preliminary data.</text>
</comment>
<keyword evidence="9" id="KW-1185">Reference proteome</keyword>
<dbReference type="Gene3D" id="3.30.930.10">
    <property type="entry name" value="Bira Bifunctional Protein, Domain 2"/>
    <property type="match status" value="1"/>
</dbReference>
<dbReference type="InterPro" id="IPR036388">
    <property type="entry name" value="WH-like_DNA-bd_sf"/>
</dbReference>
<keyword evidence="1 6" id="KW-0436">Ligase</keyword>
<dbReference type="SUPFAM" id="SSF55681">
    <property type="entry name" value="Class II aaRS and biotin synthetases"/>
    <property type="match status" value="1"/>
</dbReference>
<dbReference type="Pfam" id="PF03099">
    <property type="entry name" value="BPL_LplA_LipB"/>
    <property type="match status" value="1"/>
</dbReference>
<feature type="binding site" evidence="6">
    <location>
        <position position="118"/>
    </location>
    <ligand>
        <name>biotin</name>
        <dbReference type="ChEBI" id="CHEBI:57586"/>
    </ligand>
</feature>
<dbReference type="Gene3D" id="1.10.10.10">
    <property type="entry name" value="Winged helix-like DNA-binding domain superfamily/Winged helix DNA-binding domain"/>
    <property type="match status" value="1"/>
</dbReference>
<dbReference type="Pfam" id="PF02237">
    <property type="entry name" value="BPL_C"/>
    <property type="match status" value="1"/>
</dbReference>
<dbReference type="InterPro" id="IPR004408">
    <property type="entry name" value="Biotin_CoA_COase_ligase"/>
</dbReference>
<dbReference type="InterPro" id="IPR013196">
    <property type="entry name" value="HTH_11"/>
</dbReference>
<dbReference type="PANTHER" id="PTHR12835:SF5">
    <property type="entry name" value="BIOTIN--PROTEIN LIGASE"/>
    <property type="match status" value="1"/>
</dbReference>
<comment type="similarity">
    <text evidence="6">Belongs to the biotin--protein ligase family.</text>
</comment>
<evidence type="ECO:0000256" key="3">
    <source>
        <dbReference type="ARBA" id="ARBA00022840"/>
    </source>
</evidence>
<feature type="binding site" evidence="6">
    <location>
        <position position="187"/>
    </location>
    <ligand>
        <name>biotin</name>
        <dbReference type="ChEBI" id="CHEBI:57586"/>
    </ligand>
</feature>
<feature type="domain" description="BPL/LPL catalytic" evidence="7">
    <location>
        <begin position="83"/>
        <end position="261"/>
    </location>
</feature>
<comment type="function">
    <text evidence="6">Acts both as a biotin--[acetyl-CoA-carboxylase] ligase and a biotin-operon repressor. In the presence of ATP, BirA activates biotin to form the BirA-biotinyl-5'-adenylate (BirA-bio-5'-AMP or holoBirA) complex. HoloBirA can either transfer the biotinyl moiety to the biotin carboxyl carrier protein (BCCP) subunit of acetyl-CoA carboxylase, or bind to the biotin operator site and inhibit transcription of the operon.</text>
</comment>
<dbReference type="RefSeq" id="WP_200256084.1">
    <property type="nucleotide sequence ID" value="NZ_NRSH01000006.1"/>
</dbReference>
<keyword evidence="6" id="KW-0804">Transcription</keyword>
<reference evidence="8 9" key="1">
    <citation type="journal article" date="2020" name="Microorganisms">
        <title>Osmotic Adaptation and Compatible Solute Biosynthesis of Phototrophic Bacteria as Revealed from Genome Analyses.</title>
        <authorList>
            <person name="Imhoff J.F."/>
            <person name="Rahn T."/>
            <person name="Kunzel S."/>
            <person name="Keller A."/>
            <person name="Neulinger S.C."/>
        </authorList>
    </citation>
    <scope>NUCLEOTIDE SEQUENCE [LARGE SCALE GENOMIC DNA]</scope>
    <source>
        <strain evidence="8 9">DSM 15116</strain>
    </source>
</reference>
<evidence type="ECO:0000256" key="5">
    <source>
        <dbReference type="ARBA" id="ARBA00047846"/>
    </source>
</evidence>
<comment type="catalytic activity">
    <reaction evidence="5 6">
        <text>biotin + L-lysyl-[protein] + ATP = N(6)-biotinyl-L-lysyl-[protein] + AMP + diphosphate + H(+)</text>
        <dbReference type="Rhea" id="RHEA:11756"/>
        <dbReference type="Rhea" id="RHEA-COMP:9752"/>
        <dbReference type="Rhea" id="RHEA-COMP:10505"/>
        <dbReference type="ChEBI" id="CHEBI:15378"/>
        <dbReference type="ChEBI" id="CHEBI:29969"/>
        <dbReference type="ChEBI" id="CHEBI:30616"/>
        <dbReference type="ChEBI" id="CHEBI:33019"/>
        <dbReference type="ChEBI" id="CHEBI:57586"/>
        <dbReference type="ChEBI" id="CHEBI:83144"/>
        <dbReference type="ChEBI" id="CHEBI:456215"/>
        <dbReference type="EC" id="6.3.4.15"/>
    </reaction>
</comment>
<dbReference type="InterPro" id="IPR008988">
    <property type="entry name" value="Transcriptional_repressor_C"/>
</dbReference>
<evidence type="ECO:0000313" key="9">
    <source>
        <dbReference type="Proteomes" id="UP000738126"/>
    </source>
</evidence>
<dbReference type="Proteomes" id="UP000738126">
    <property type="component" value="Unassembled WGS sequence"/>
</dbReference>
<accession>A0ABS1E3Y5</accession>
<dbReference type="NCBIfam" id="TIGR00121">
    <property type="entry name" value="birA_ligase"/>
    <property type="match status" value="1"/>
</dbReference>
<gene>
    <name evidence="6" type="primary">birA</name>
    <name evidence="8" type="ORF">CKO13_01310</name>
</gene>
<evidence type="ECO:0000313" key="8">
    <source>
        <dbReference type="EMBL" id="MBK1725683.1"/>
    </source>
</evidence>
<dbReference type="Pfam" id="PF08279">
    <property type="entry name" value="HTH_11"/>
    <property type="match status" value="1"/>
</dbReference>
<dbReference type="EMBL" id="NRSH01000006">
    <property type="protein sequence ID" value="MBK1725683.1"/>
    <property type="molecule type" value="Genomic_DNA"/>
</dbReference>
<feature type="binding site" evidence="6">
    <location>
        <begin position="122"/>
        <end position="124"/>
    </location>
    <ligand>
        <name>biotin</name>
        <dbReference type="ChEBI" id="CHEBI:57586"/>
    </ligand>
</feature>
<dbReference type="InterPro" id="IPR003142">
    <property type="entry name" value="BPL_C"/>
</dbReference>
<keyword evidence="6" id="KW-0805">Transcription regulation</keyword>
<keyword evidence="6" id="KW-0238">DNA-binding</keyword>
<dbReference type="SUPFAM" id="SSF50037">
    <property type="entry name" value="C-terminal domain of transcriptional repressors"/>
    <property type="match status" value="1"/>
</dbReference>
<name>A0ABS1E3Y5_9GAMM</name>
<keyword evidence="6" id="KW-0678">Repressor</keyword>
<keyword evidence="2 6" id="KW-0547">Nucleotide-binding</keyword>
<dbReference type="Gene3D" id="2.30.30.100">
    <property type="match status" value="1"/>
</dbReference>
<evidence type="ECO:0000256" key="2">
    <source>
        <dbReference type="ARBA" id="ARBA00022741"/>
    </source>
</evidence>